<accession>W7J5I2</accession>
<protein>
    <submittedName>
        <fullName evidence="7">Cys-tRNA(Pro) deacylase YbaK</fullName>
    </submittedName>
</protein>
<evidence type="ECO:0000256" key="5">
    <source>
        <dbReference type="PROSITE-ProRule" id="PRU01091"/>
    </source>
</evidence>
<dbReference type="GO" id="GO:0003677">
    <property type="term" value="F:DNA binding"/>
    <property type="evidence" value="ECO:0007669"/>
    <property type="project" value="UniProtKB-UniRule"/>
</dbReference>
<dbReference type="Pfam" id="PF03704">
    <property type="entry name" value="BTAD"/>
    <property type="match status" value="1"/>
</dbReference>
<evidence type="ECO:0000256" key="4">
    <source>
        <dbReference type="ARBA" id="ARBA00023163"/>
    </source>
</evidence>
<evidence type="ECO:0000256" key="1">
    <source>
        <dbReference type="ARBA" id="ARBA00005820"/>
    </source>
</evidence>
<dbReference type="eggNOG" id="COG3629">
    <property type="taxonomic scope" value="Bacteria"/>
</dbReference>
<sequence length="250" mass="27717">MVGANGVGTPKAAKVKILLATLLVRANEVVSLDQLLESMWGGHGPRSARTALHVYVSQLRKFLGEQGAEVSPVKTCAGGYVLEADPGTVDAFRVEQLICEGRRLLEAEDHVGTAETLSSALAHWRGSTLHGLQDSPVLRNASIRLDELRVSAVEMRVEADLALGRDRHLIGELLNMVSEHPFREAFYRQLMIALYRSERQSEALRVYSQLRSTLNHELGLEPCRMLRSLQQAILRADQTLDPHFLHRAAV</sequence>
<proteinExistence type="inferred from homology"/>
<dbReference type="CDD" id="cd15831">
    <property type="entry name" value="BTAD"/>
    <property type="match status" value="1"/>
</dbReference>
<dbReference type="SUPFAM" id="SSF46894">
    <property type="entry name" value="C-terminal effector domain of the bipartite response regulators"/>
    <property type="match status" value="1"/>
</dbReference>
<evidence type="ECO:0000313" key="8">
    <source>
        <dbReference type="Proteomes" id="UP000019277"/>
    </source>
</evidence>
<keyword evidence="3 5" id="KW-0238">DNA-binding</keyword>
<comment type="similarity">
    <text evidence="1">Belongs to the AfsR/DnrI/RedD regulatory family.</text>
</comment>
<dbReference type="SMART" id="SM01043">
    <property type="entry name" value="BTAD"/>
    <property type="match status" value="1"/>
</dbReference>
<dbReference type="EMBL" id="AYXG01000016">
    <property type="protein sequence ID" value="EWC64302.1"/>
    <property type="molecule type" value="Genomic_DNA"/>
</dbReference>
<dbReference type="Gene3D" id="1.10.10.10">
    <property type="entry name" value="Winged helix-like DNA-binding domain superfamily/Winged helix DNA-binding domain"/>
    <property type="match status" value="1"/>
</dbReference>
<dbReference type="Pfam" id="PF00486">
    <property type="entry name" value="Trans_reg_C"/>
    <property type="match status" value="1"/>
</dbReference>
<dbReference type="AlphaFoldDB" id="W7J5I2"/>
<dbReference type="PATRIC" id="fig|909613.9.peg.438"/>
<dbReference type="STRING" id="909613.UO65_0425"/>
<dbReference type="InterPro" id="IPR005158">
    <property type="entry name" value="BTAD"/>
</dbReference>
<feature type="DNA-binding region" description="OmpR/PhoB-type" evidence="5">
    <location>
        <begin position="1"/>
        <end position="84"/>
    </location>
</feature>
<dbReference type="GO" id="GO:0000160">
    <property type="term" value="P:phosphorelay signal transduction system"/>
    <property type="evidence" value="ECO:0007669"/>
    <property type="project" value="InterPro"/>
</dbReference>
<evidence type="ECO:0000313" key="7">
    <source>
        <dbReference type="EMBL" id="EWC64302.1"/>
    </source>
</evidence>
<dbReference type="InterPro" id="IPR011990">
    <property type="entry name" value="TPR-like_helical_dom_sf"/>
</dbReference>
<dbReference type="PANTHER" id="PTHR35807">
    <property type="entry name" value="TRANSCRIPTIONAL REGULATOR REDD-RELATED"/>
    <property type="match status" value="1"/>
</dbReference>
<dbReference type="InterPro" id="IPR051677">
    <property type="entry name" value="AfsR-DnrI-RedD_regulator"/>
</dbReference>
<gene>
    <name evidence="7" type="ORF">UO65_0425</name>
</gene>
<dbReference type="InterPro" id="IPR001867">
    <property type="entry name" value="OmpR/PhoB-type_DNA-bd"/>
</dbReference>
<dbReference type="PANTHER" id="PTHR35807:SF1">
    <property type="entry name" value="TRANSCRIPTIONAL REGULATOR REDD"/>
    <property type="match status" value="1"/>
</dbReference>
<dbReference type="SMART" id="SM00862">
    <property type="entry name" value="Trans_reg_C"/>
    <property type="match status" value="1"/>
</dbReference>
<name>W7J5I2_9PSEU</name>
<dbReference type="InterPro" id="IPR016032">
    <property type="entry name" value="Sig_transdc_resp-reg_C-effctor"/>
</dbReference>
<comment type="caution">
    <text evidence="7">The sequence shown here is derived from an EMBL/GenBank/DDBJ whole genome shotgun (WGS) entry which is preliminary data.</text>
</comment>
<evidence type="ECO:0000256" key="3">
    <source>
        <dbReference type="ARBA" id="ARBA00023125"/>
    </source>
</evidence>
<dbReference type="PROSITE" id="PS51755">
    <property type="entry name" value="OMPR_PHOB"/>
    <property type="match status" value="1"/>
</dbReference>
<keyword evidence="4" id="KW-0804">Transcription</keyword>
<reference evidence="7 8" key="1">
    <citation type="journal article" date="2014" name="Genome Announc.">
        <title>Draft Genome Sequence of the Antitrypanosomally Active Sponge-Associated Bacterium Actinokineospora sp. Strain EG49.</title>
        <authorList>
            <person name="Harjes J."/>
            <person name="Ryu T."/>
            <person name="Abdelmohsen U.R."/>
            <person name="Moitinho-Silva L."/>
            <person name="Horn H."/>
            <person name="Ravasi T."/>
            <person name="Hentschel U."/>
        </authorList>
    </citation>
    <scope>NUCLEOTIDE SEQUENCE [LARGE SCALE GENOMIC DNA]</scope>
    <source>
        <strain evidence="7 8">EG49</strain>
    </source>
</reference>
<evidence type="ECO:0000256" key="2">
    <source>
        <dbReference type="ARBA" id="ARBA00023015"/>
    </source>
</evidence>
<keyword evidence="2" id="KW-0805">Transcription regulation</keyword>
<feature type="domain" description="OmpR/PhoB-type" evidence="6">
    <location>
        <begin position="1"/>
        <end position="84"/>
    </location>
</feature>
<evidence type="ECO:0000259" key="6">
    <source>
        <dbReference type="PROSITE" id="PS51755"/>
    </source>
</evidence>
<dbReference type="InterPro" id="IPR036388">
    <property type="entry name" value="WH-like_DNA-bd_sf"/>
</dbReference>
<dbReference type="SUPFAM" id="SSF48452">
    <property type="entry name" value="TPR-like"/>
    <property type="match status" value="1"/>
</dbReference>
<organism evidence="7 8">
    <name type="scientific">Actinokineospora spheciospongiae</name>
    <dbReference type="NCBI Taxonomy" id="909613"/>
    <lineage>
        <taxon>Bacteria</taxon>
        <taxon>Bacillati</taxon>
        <taxon>Actinomycetota</taxon>
        <taxon>Actinomycetes</taxon>
        <taxon>Pseudonocardiales</taxon>
        <taxon>Pseudonocardiaceae</taxon>
        <taxon>Actinokineospora</taxon>
    </lineage>
</organism>
<keyword evidence="8" id="KW-1185">Reference proteome</keyword>
<dbReference type="GO" id="GO:0006355">
    <property type="term" value="P:regulation of DNA-templated transcription"/>
    <property type="evidence" value="ECO:0007669"/>
    <property type="project" value="InterPro"/>
</dbReference>
<dbReference type="Proteomes" id="UP000019277">
    <property type="component" value="Unassembled WGS sequence"/>
</dbReference>
<dbReference type="Gene3D" id="1.25.40.10">
    <property type="entry name" value="Tetratricopeptide repeat domain"/>
    <property type="match status" value="1"/>
</dbReference>